<reference evidence="1 2" key="1">
    <citation type="submission" date="2022-06" db="EMBL/GenBank/DDBJ databases">
        <title>Runella sp. S5 genome sequencing.</title>
        <authorList>
            <person name="Park S."/>
        </authorList>
    </citation>
    <scope>NUCLEOTIDE SEQUENCE [LARGE SCALE GENOMIC DNA]</scope>
    <source>
        <strain evidence="1 2">S5</strain>
    </source>
</reference>
<comment type="caution">
    <text evidence="1">The sequence shown here is derived from an EMBL/GenBank/DDBJ whole genome shotgun (WGS) entry which is preliminary data.</text>
</comment>
<organism evidence="1 2">
    <name type="scientific">Runella salmonicolor</name>
    <dbReference type="NCBI Taxonomy" id="2950278"/>
    <lineage>
        <taxon>Bacteria</taxon>
        <taxon>Pseudomonadati</taxon>
        <taxon>Bacteroidota</taxon>
        <taxon>Cytophagia</taxon>
        <taxon>Cytophagales</taxon>
        <taxon>Spirosomataceae</taxon>
        <taxon>Runella</taxon>
    </lineage>
</organism>
<dbReference type="RefSeq" id="WP_253526956.1">
    <property type="nucleotide sequence ID" value="NZ_JAMZEL010000003.1"/>
</dbReference>
<gene>
    <name evidence="1" type="ORF">NCI00_09710</name>
</gene>
<accession>A0ABT1FLR1</accession>
<sequence length="194" mass="22029">MKEICFFLIVMATTINATFCQNEQNEFAIGVFGYEGPIYKRVQESKALRLGISLTRSNTDNKIGTTLKNQFLGFALSTGYEIRQKIGDDFTLYYGGDIVTSFSQAKVENIPNSFTLSTKERSLGFTIVPIIGIYYHFSKTMFFLTDVRFSTLNYSLTKRSEVLNRNNEERITTDSRRLALSISPSYSVGVGFRF</sequence>
<name>A0ABT1FLR1_9BACT</name>
<dbReference type="Gene3D" id="2.40.160.20">
    <property type="match status" value="1"/>
</dbReference>
<protein>
    <recommendedName>
        <fullName evidence="3">Outer membrane protein beta-barrel domain-containing protein</fullName>
    </recommendedName>
</protein>
<evidence type="ECO:0000313" key="1">
    <source>
        <dbReference type="EMBL" id="MCP1382699.1"/>
    </source>
</evidence>
<keyword evidence="2" id="KW-1185">Reference proteome</keyword>
<dbReference type="Proteomes" id="UP001204772">
    <property type="component" value="Unassembled WGS sequence"/>
</dbReference>
<dbReference type="EMBL" id="JAMZEL010000003">
    <property type="protein sequence ID" value="MCP1382699.1"/>
    <property type="molecule type" value="Genomic_DNA"/>
</dbReference>
<proteinExistence type="predicted"/>
<evidence type="ECO:0008006" key="3">
    <source>
        <dbReference type="Google" id="ProtNLM"/>
    </source>
</evidence>
<evidence type="ECO:0000313" key="2">
    <source>
        <dbReference type="Proteomes" id="UP001204772"/>
    </source>
</evidence>